<organism evidence="1 2">
    <name type="scientific">Pseudooceanicola pacificus</name>
    <dbReference type="NCBI Taxonomy" id="2676438"/>
    <lineage>
        <taxon>Bacteria</taxon>
        <taxon>Pseudomonadati</taxon>
        <taxon>Pseudomonadota</taxon>
        <taxon>Alphaproteobacteria</taxon>
        <taxon>Rhodobacterales</taxon>
        <taxon>Paracoccaceae</taxon>
        <taxon>Pseudooceanicola</taxon>
    </lineage>
</organism>
<proteinExistence type="predicted"/>
<dbReference type="AlphaFoldDB" id="A0A844WF33"/>
<gene>
    <name evidence="1" type="ORF">GLS40_16125</name>
</gene>
<evidence type="ECO:0000313" key="1">
    <source>
        <dbReference type="EMBL" id="MWB79562.1"/>
    </source>
</evidence>
<dbReference type="PANTHER" id="PTHR39328:SF1">
    <property type="entry name" value="BLL2871 PROTEIN"/>
    <property type="match status" value="1"/>
</dbReference>
<dbReference type="SUPFAM" id="SSF56235">
    <property type="entry name" value="N-terminal nucleophile aminohydrolases (Ntn hydrolases)"/>
    <property type="match status" value="1"/>
</dbReference>
<dbReference type="InterPro" id="IPR029055">
    <property type="entry name" value="Ntn_hydrolases_N"/>
</dbReference>
<dbReference type="Gene3D" id="3.60.20.10">
    <property type="entry name" value="Glutamine Phosphoribosylpyrophosphate, subunit 1, domain 1"/>
    <property type="match status" value="1"/>
</dbReference>
<comment type="caution">
    <text evidence="1">The sequence shown here is derived from an EMBL/GenBank/DDBJ whole genome shotgun (WGS) entry which is preliminary data.</text>
</comment>
<name>A0A844WF33_9RHOB</name>
<protein>
    <submittedName>
        <fullName evidence="1">DUF1028 domain-containing protein</fullName>
    </submittedName>
</protein>
<dbReference type="PANTHER" id="PTHR39328">
    <property type="entry name" value="BLL2871 PROTEIN"/>
    <property type="match status" value="1"/>
</dbReference>
<reference evidence="1 2" key="1">
    <citation type="submission" date="2019-11" db="EMBL/GenBank/DDBJ databases">
        <title>Pseudooceanicola pacifica sp. nov., isolated from deep-sea sediment of the Pacific Ocean.</title>
        <authorList>
            <person name="Lyu L."/>
        </authorList>
    </citation>
    <scope>NUCLEOTIDE SEQUENCE [LARGE SCALE GENOMIC DNA]</scope>
    <source>
        <strain evidence="1 2">216_PA32_1</strain>
    </source>
</reference>
<sequence>MTFSILARDAKTGILGGAAATGSLCVGGWVLRGAADAGLSASQGTAPSTLWGDGALDRMRGGETAESAVASMVSPDEGRDYRQLSALDLQGGTAAFTGAHSVPAAGSRSAPGVVVAGNLLAGEAVLESTLSAFLDHPGELAERLLAALFAGAAAGSDSRGLQSAALLVLGRDRAPLTLRVDMSDTPLDALRALYDRSQSQPYAGWCEVVPTLDNPHRAPLPEEFELVADQASGKA</sequence>
<dbReference type="Pfam" id="PF06267">
    <property type="entry name" value="DUF1028"/>
    <property type="match status" value="1"/>
</dbReference>
<dbReference type="Proteomes" id="UP000443843">
    <property type="component" value="Unassembled WGS sequence"/>
</dbReference>
<dbReference type="InterPro" id="IPR010430">
    <property type="entry name" value="DUF1028"/>
</dbReference>
<dbReference type="EMBL" id="WNXQ01000012">
    <property type="protein sequence ID" value="MWB79562.1"/>
    <property type="molecule type" value="Genomic_DNA"/>
</dbReference>
<accession>A0A844WF33</accession>
<dbReference type="RefSeq" id="WP_160383686.1">
    <property type="nucleotide sequence ID" value="NZ_WNXQ01000012.1"/>
</dbReference>
<keyword evidence="2" id="KW-1185">Reference proteome</keyword>
<evidence type="ECO:0000313" key="2">
    <source>
        <dbReference type="Proteomes" id="UP000443843"/>
    </source>
</evidence>